<accession>A0A699V8M0</accession>
<sequence length="81" mass="9295">LEKLTDKRLAMVTEIQKQELIAAVRQIQDEAFWQQIKNLLTTATANHDAAKPRAPLGFARETGIWMADDFDEPLEDFADYM</sequence>
<reference evidence="1" key="1">
    <citation type="journal article" date="2019" name="Sci. Rep.">
        <title>Draft genome of Tanacetum cinerariifolium, the natural source of mosquito coil.</title>
        <authorList>
            <person name="Yamashiro T."/>
            <person name="Shiraishi A."/>
            <person name="Satake H."/>
            <person name="Nakayama K."/>
        </authorList>
    </citation>
    <scope>NUCLEOTIDE SEQUENCE</scope>
</reference>
<proteinExistence type="predicted"/>
<feature type="non-terminal residue" evidence="1">
    <location>
        <position position="1"/>
    </location>
</feature>
<dbReference type="AlphaFoldDB" id="A0A699V8M0"/>
<dbReference type="EMBL" id="BKCJ011416286">
    <property type="protein sequence ID" value="GFD31665.1"/>
    <property type="molecule type" value="Genomic_DNA"/>
</dbReference>
<organism evidence="1">
    <name type="scientific">Tanacetum cinerariifolium</name>
    <name type="common">Dalmatian daisy</name>
    <name type="synonym">Chrysanthemum cinerariifolium</name>
    <dbReference type="NCBI Taxonomy" id="118510"/>
    <lineage>
        <taxon>Eukaryota</taxon>
        <taxon>Viridiplantae</taxon>
        <taxon>Streptophyta</taxon>
        <taxon>Embryophyta</taxon>
        <taxon>Tracheophyta</taxon>
        <taxon>Spermatophyta</taxon>
        <taxon>Magnoliopsida</taxon>
        <taxon>eudicotyledons</taxon>
        <taxon>Gunneridae</taxon>
        <taxon>Pentapetalae</taxon>
        <taxon>asterids</taxon>
        <taxon>campanulids</taxon>
        <taxon>Asterales</taxon>
        <taxon>Asteraceae</taxon>
        <taxon>Asteroideae</taxon>
        <taxon>Anthemideae</taxon>
        <taxon>Anthemidinae</taxon>
        <taxon>Tanacetum</taxon>
    </lineage>
</organism>
<comment type="caution">
    <text evidence="1">The sequence shown here is derived from an EMBL/GenBank/DDBJ whole genome shotgun (WGS) entry which is preliminary data.</text>
</comment>
<protein>
    <submittedName>
        <fullName evidence="1">Uncharacterized protein</fullName>
    </submittedName>
</protein>
<name>A0A699V8M0_TANCI</name>
<evidence type="ECO:0000313" key="1">
    <source>
        <dbReference type="EMBL" id="GFD31665.1"/>
    </source>
</evidence>
<gene>
    <name evidence="1" type="ORF">Tci_903634</name>
</gene>